<dbReference type="InParanoid" id="A0A078ADW1"/>
<evidence type="ECO:0000313" key="3">
    <source>
        <dbReference type="Proteomes" id="UP000039865"/>
    </source>
</evidence>
<keyword evidence="3" id="KW-1185">Reference proteome</keyword>
<sequence>MDPEEEQQQPQLTNRTQKSEKIELPKATPRNDVADEVKSPSMKKSAANSPKKGDHQDQAQQNAPNDNQAAEATPKHQIPDPTPQIKQQAQPLPNPVAPPTQAQQQQQQQPPAFDSAGGILIERQPFDLNTYAASSGMLQFCEKLARQMITRAMGVSLVNQALANLDDYTTKKMTDQISNTLNYAYFTYDTSAQFKTKLITIEPIPMKGDINQLGNSVIDGNQLDETLNSQRLAKDDYSELNDDEYLLNSQRRQIQNMSYSFTVEQTPGNIKEGAPIVGGRGMHQNNFGMPQFDCGQIEVIDMDEEMEPEAPIRDGCVRYALKLKGNDTPTRRVRLAPKFEFPSKIVEIPKPQNVINDVQSVQPSPSIKGQSNRIKLGGGRASQNMSMMSLTSSKSKSINGSQKLKFNMNPMRQFELAKSMHLNDAGQAVKQSKLEKEDYSNIKVVDVTDQDEREIQAHRRRVVGEEKRIVEEMKRQQEIDMMYEIMQKNARKNEKTGPGGNSDNITFDYEGKIIQIVKPHEELFPETITNPKIKFKPAQVTANLMKEQLDKFYAQKIQKEAKSKKSNSIEQNSIQDTDTVITNAANAQGLKKSNKLVDLYQPIPKDLEKFAKAKPMGSNFNEIQPKPGIAIVENGKVKQNQINSKDPNRLSLEDYQTIKVDTSSLSQLAESRLNTLEQKSFSLPQLNSNKIQQNPVPILETKSFMQGPNSNLDYSIQDSSILSGLRSSKAGIGGTIKRAREEAVNDLIDMQQILNPSRFIKPKLKFDRQSSLQDLNMSSLTSDIQPLFRKVKQPSSTIASEIRNKGGHKSAASLFVDTVSSIEAMDRLDQFNKYLVKGNLDASSFQVSRSQASFIKSSGDEKQYLKSAKELQKKFEQQVFKQAHYVERLTGNNQSHLAKKLITTPRNVKLLQPLALIRRGKDVNLLSDKETKQVFL</sequence>
<evidence type="ECO:0000313" key="2">
    <source>
        <dbReference type="EMBL" id="CDW79098.1"/>
    </source>
</evidence>
<evidence type="ECO:0000256" key="1">
    <source>
        <dbReference type="SAM" id="MobiDB-lite"/>
    </source>
</evidence>
<feature type="region of interest" description="Disordered" evidence="1">
    <location>
        <begin position="1"/>
        <end position="112"/>
    </location>
</feature>
<feature type="compositionally biased region" description="Polar residues" evidence="1">
    <location>
        <begin position="360"/>
        <end position="373"/>
    </location>
</feature>
<accession>A0A078ADW1</accession>
<dbReference type="AlphaFoldDB" id="A0A078ADW1"/>
<dbReference type="EMBL" id="CCKQ01007688">
    <property type="protein sequence ID" value="CDW79098.1"/>
    <property type="molecule type" value="Genomic_DNA"/>
</dbReference>
<protein>
    <submittedName>
        <fullName evidence="2">Uncharacterized protein</fullName>
    </submittedName>
</protein>
<gene>
    <name evidence="2" type="primary">Contig5729.g6125</name>
    <name evidence="2" type="ORF">STYLEM_8084</name>
</gene>
<feature type="compositionally biased region" description="Low complexity" evidence="1">
    <location>
        <begin position="99"/>
        <end position="112"/>
    </location>
</feature>
<feature type="region of interest" description="Disordered" evidence="1">
    <location>
        <begin position="360"/>
        <end position="383"/>
    </location>
</feature>
<name>A0A078ADW1_STYLE</name>
<organism evidence="2 3">
    <name type="scientific">Stylonychia lemnae</name>
    <name type="common">Ciliate</name>
    <dbReference type="NCBI Taxonomy" id="5949"/>
    <lineage>
        <taxon>Eukaryota</taxon>
        <taxon>Sar</taxon>
        <taxon>Alveolata</taxon>
        <taxon>Ciliophora</taxon>
        <taxon>Intramacronucleata</taxon>
        <taxon>Spirotrichea</taxon>
        <taxon>Stichotrichia</taxon>
        <taxon>Sporadotrichida</taxon>
        <taxon>Oxytrichidae</taxon>
        <taxon>Stylonychinae</taxon>
        <taxon>Stylonychia</taxon>
    </lineage>
</organism>
<dbReference type="Proteomes" id="UP000039865">
    <property type="component" value="Unassembled WGS sequence"/>
</dbReference>
<feature type="compositionally biased region" description="Low complexity" evidence="1">
    <location>
        <begin position="58"/>
        <end position="72"/>
    </location>
</feature>
<proteinExistence type="predicted"/>
<reference evidence="2 3" key="1">
    <citation type="submission" date="2014-06" db="EMBL/GenBank/DDBJ databases">
        <authorList>
            <person name="Swart Estienne"/>
        </authorList>
    </citation>
    <scope>NUCLEOTIDE SEQUENCE [LARGE SCALE GENOMIC DNA]</scope>
    <source>
        <strain evidence="2 3">130c</strain>
    </source>
</reference>